<sequence>MSLPEYITLNGTNYATAKLPEEARTQVQNIQVVDAEIGRLQQQLAIAQTARNAYSAAVVNAIKVPASESAAPEKKARKPRKPKAE</sequence>
<keyword evidence="2" id="KW-1185">Reference proteome</keyword>
<dbReference type="EMBL" id="JAQQDW010000192">
    <property type="protein sequence ID" value="MFM0109281.1"/>
    <property type="molecule type" value="Genomic_DNA"/>
</dbReference>
<organism evidence="1 2">
    <name type="scientific">Paraburkholderia rhynchosiae</name>
    <dbReference type="NCBI Taxonomy" id="487049"/>
    <lineage>
        <taxon>Bacteria</taxon>
        <taxon>Pseudomonadati</taxon>
        <taxon>Pseudomonadota</taxon>
        <taxon>Betaproteobacteria</taxon>
        <taxon>Burkholderiales</taxon>
        <taxon>Burkholderiaceae</taxon>
        <taxon>Paraburkholderia</taxon>
    </lineage>
</organism>
<evidence type="ECO:0000313" key="1">
    <source>
        <dbReference type="EMBL" id="MFM0109281.1"/>
    </source>
</evidence>
<evidence type="ECO:0000313" key="2">
    <source>
        <dbReference type="Proteomes" id="UP001629235"/>
    </source>
</evidence>
<dbReference type="Proteomes" id="UP001629235">
    <property type="component" value="Unassembled WGS sequence"/>
</dbReference>
<reference evidence="1 2" key="1">
    <citation type="journal article" date="2024" name="Chem. Sci.">
        <title>Discovery of megapolipeptins by genome mining of a Burkholderiales bacteria collection.</title>
        <authorList>
            <person name="Paulo B.S."/>
            <person name="Recchia M.J.J."/>
            <person name="Lee S."/>
            <person name="Fergusson C.H."/>
            <person name="Romanowski S.B."/>
            <person name="Hernandez A."/>
            <person name="Krull N."/>
            <person name="Liu D.Y."/>
            <person name="Cavanagh H."/>
            <person name="Bos A."/>
            <person name="Gray C.A."/>
            <person name="Murphy B.T."/>
            <person name="Linington R.G."/>
            <person name="Eustaquio A.S."/>
        </authorList>
    </citation>
    <scope>NUCLEOTIDE SEQUENCE [LARGE SCALE GENOMIC DNA]</scope>
    <source>
        <strain evidence="1 2">RL18-126-BIB-B</strain>
    </source>
</reference>
<accession>A0ACC7NPX2</accession>
<comment type="caution">
    <text evidence="1">The sequence shown here is derived from an EMBL/GenBank/DDBJ whole genome shotgun (WGS) entry which is preliminary data.</text>
</comment>
<proteinExistence type="predicted"/>
<name>A0ACC7NPX2_9BURK</name>
<gene>
    <name evidence="1" type="ORF">PQR01_39385</name>
</gene>
<protein>
    <submittedName>
        <fullName evidence="1">DUF6447 family protein</fullName>
    </submittedName>
</protein>